<keyword evidence="4" id="KW-1185">Reference proteome</keyword>
<reference evidence="3 4" key="1">
    <citation type="submission" date="2017-07" db="EMBL/GenBank/DDBJ databases">
        <title>Draft whole genome sequences of clinical Proprionibacteriaceae strains.</title>
        <authorList>
            <person name="Bernier A.-M."/>
            <person name="Bernard K."/>
            <person name="Domingo M.-C."/>
        </authorList>
    </citation>
    <scope>NUCLEOTIDE SEQUENCE [LARGE SCALE GENOMIC DNA]</scope>
    <source>
        <strain evidence="3 4">NML 130396</strain>
    </source>
</reference>
<feature type="compositionally biased region" description="Low complexity" evidence="1">
    <location>
        <begin position="72"/>
        <end position="102"/>
    </location>
</feature>
<evidence type="ECO:0000256" key="2">
    <source>
        <dbReference type="SAM" id="Phobius"/>
    </source>
</evidence>
<name>A0A255GUE6_9ACTN</name>
<feature type="region of interest" description="Disordered" evidence="1">
    <location>
        <begin position="67"/>
        <end position="120"/>
    </location>
</feature>
<feature type="compositionally biased region" description="Polar residues" evidence="1">
    <location>
        <begin position="104"/>
        <end position="114"/>
    </location>
</feature>
<feature type="transmembrane region" description="Helical" evidence="2">
    <location>
        <begin position="42"/>
        <end position="63"/>
    </location>
</feature>
<dbReference type="EMBL" id="NMVQ01000034">
    <property type="protein sequence ID" value="OYO19241.1"/>
    <property type="molecule type" value="Genomic_DNA"/>
</dbReference>
<proteinExistence type="predicted"/>
<protein>
    <submittedName>
        <fullName evidence="3">Uncharacterized protein</fullName>
    </submittedName>
</protein>
<dbReference type="AlphaFoldDB" id="A0A255GUE6"/>
<organism evidence="3 4">
    <name type="scientific">Enemella dayhoffiae</name>
    <dbReference type="NCBI Taxonomy" id="2016507"/>
    <lineage>
        <taxon>Bacteria</taxon>
        <taxon>Bacillati</taxon>
        <taxon>Actinomycetota</taxon>
        <taxon>Actinomycetes</taxon>
        <taxon>Propionibacteriales</taxon>
        <taxon>Propionibacteriaceae</taxon>
        <taxon>Enemella</taxon>
    </lineage>
</organism>
<sequence length="207" mass="21418">MDEQERLRAALHRIHGADAEPLDPGAIMTNARLRQARHRARVLGVTAVLALVVLAGVLLPRILPGQQASSTGGSAEAGPQAAAPARTSGPTPQSTTPGAAATRSDGSAQGSDQLQVRGGQWCLTGPTPRCRPLTQTRVEFDRRGVRIVAVLAPAGTTKVEPVRPGGPAPTVLLSTGEETRLVVLRPAATPEPVRAIAADGRVLATLE</sequence>
<keyword evidence="2" id="KW-0472">Membrane</keyword>
<comment type="caution">
    <text evidence="3">The sequence shown here is derived from an EMBL/GenBank/DDBJ whole genome shotgun (WGS) entry which is preliminary data.</text>
</comment>
<accession>A0A255GUE6</accession>
<gene>
    <name evidence="3" type="ORF">CGZ93_12690</name>
</gene>
<dbReference type="Proteomes" id="UP000216311">
    <property type="component" value="Unassembled WGS sequence"/>
</dbReference>
<evidence type="ECO:0000313" key="4">
    <source>
        <dbReference type="Proteomes" id="UP000216311"/>
    </source>
</evidence>
<keyword evidence="2" id="KW-1133">Transmembrane helix</keyword>
<evidence type="ECO:0000313" key="3">
    <source>
        <dbReference type="EMBL" id="OYO19241.1"/>
    </source>
</evidence>
<keyword evidence="2" id="KW-0812">Transmembrane</keyword>
<evidence type="ECO:0000256" key="1">
    <source>
        <dbReference type="SAM" id="MobiDB-lite"/>
    </source>
</evidence>